<keyword evidence="8 10" id="KW-0472">Membrane</keyword>
<evidence type="ECO:0000256" key="10">
    <source>
        <dbReference type="PROSITE-ProRule" id="PRU00282"/>
    </source>
</evidence>
<evidence type="ECO:0000256" key="11">
    <source>
        <dbReference type="RuleBase" id="RU000488"/>
    </source>
</evidence>
<dbReference type="PANTHER" id="PTHR45788">
    <property type="entry name" value="SUCCINATE/FUMARATE MITOCHONDRIAL TRANSPORTER-RELATED"/>
    <property type="match status" value="1"/>
</dbReference>
<keyword evidence="7" id="KW-0496">Mitochondrion</keyword>
<dbReference type="Pfam" id="PF00153">
    <property type="entry name" value="Mito_carr"/>
    <property type="match status" value="3"/>
</dbReference>
<keyword evidence="5" id="KW-0677">Repeat</keyword>
<proteinExistence type="inferred from homology"/>
<accession>A0A9C6WLG7</accession>
<dbReference type="Proteomes" id="UP000515160">
    <property type="component" value="Chromosome 2R"/>
</dbReference>
<dbReference type="GO" id="GO:0031966">
    <property type="term" value="C:mitochondrial membrane"/>
    <property type="evidence" value="ECO:0007669"/>
    <property type="project" value="UniProtKB-SubCell"/>
</dbReference>
<comment type="subcellular location">
    <subcellularLocation>
        <location evidence="1">Mitochondrion membrane</location>
        <topology evidence="1">Multi-pass membrane protein</topology>
    </subcellularLocation>
</comment>
<evidence type="ECO:0000256" key="5">
    <source>
        <dbReference type="ARBA" id="ARBA00022737"/>
    </source>
</evidence>
<dbReference type="InterPro" id="IPR023395">
    <property type="entry name" value="MCP_dom_sf"/>
</dbReference>
<gene>
    <name evidence="14" type="primary">LOC127566145</name>
</gene>
<feature type="transmembrane region" description="Helical" evidence="12">
    <location>
        <begin position="80"/>
        <end position="102"/>
    </location>
</feature>
<comment type="similarity">
    <text evidence="2 11">Belongs to the mitochondrial carrier (TC 2.A.29) family.</text>
</comment>
<evidence type="ECO:0000313" key="13">
    <source>
        <dbReference type="Proteomes" id="UP000515160"/>
    </source>
</evidence>
<evidence type="ECO:0000256" key="2">
    <source>
        <dbReference type="ARBA" id="ARBA00006375"/>
    </source>
</evidence>
<name>A0A9C6WLG7_DROAB</name>
<reference evidence="14" key="1">
    <citation type="submission" date="2025-08" db="UniProtKB">
        <authorList>
            <consortium name="RefSeq"/>
        </authorList>
    </citation>
    <scope>IDENTIFICATION</scope>
    <source>
        <strain evidence="14">15112-1751.03</strain>
        <tissue evidence="14">Whole Adult</tissue>
    </source>
</reference>
<evidence type="ECO:0000256" key="1">
    <source>
        <dbReference type="ARBA" id="ARBA00004225"/>
    </source>
</evidence>
<dbReference type="PANTHER" id="PTHR45788:SF4">
    <property type="entry name" value="TRICARBOXYLATE TRANSPORT PROTEIN, MITOCHONDRIAL"/>
    <property type="match status" value="1"/>
</dbReference>
<evidence type="ECO:0000256" key="3">
    <source>
        <dbReference type="ARBA" id="ARBA00022448"/>
    </source>
</evidence>
<feature type="transmembrane region" description="Helical" evidence="12">
    <location>
        <begin position="122"/>
        <end position="141"/>
    </location>
</feature>
<feature type="repeat" description="Solcar" evidence="10">
    <location>
        <begin position="23"/>
        <end position="109"/>
    </location>
</feature>
<keyword evidence="4 10" id="KW-0812">Transmembrane</keyword>
<dbReference type="Gene3D" id="1.50.40.10">
    <property type="entry name" value="Mitochondrial carrier domain"/>
    <property type="match status" value="1"/>
</dbReference>
<dbReference type="InterPro" id="IPR049563">
    <property type="entry name" value="TXTP-like"/>
</dbReference>
<keyword evidence="6 12" id="KW-1133">Transmembrane helix</keyword>
<dbReference type="InterPro" id="IPR018108">
    <property type="entry name" value="MCP_transmembrane"/>
</dbReference>
<protein>
    <recommendedName>
        <fullName evidence="9">Citrate transport protein</fullName>
    </recommendedName>
</protein>
<feature type="repeat" description="Solcar" evidence="10">
    <location>
        <begin position="117"/>
        <end position="206"/>
    </location>
</feature>
<dbReference type="PROSITE" id="PS50920">
    <property type="entry name" value="SOLCAR"/>
    <property type="match status" value="3"/>
</dbReference>
<keyword evidence="13" id="KW-1185">Reference proteome</keyword>
<evidence type="ECO:0000256" key="12">
    <source>
        <dbReference type="SAM" id="Phobius"/>
    </source>
</evidence>
<organism evidence="13 14">
    <name type="scientific">Drosophila albomicans</name>
    <name type="common">Fruit fly</name>
    <dbReference type="NCBI Taxonomy" id="7291"/>
    <lineage>
        <taxon>Eukaryota</taxon>
        <taxon>Metazoa</taxon>
        <taxon>Ecdysozoa</taxon>
        <taxon>Arthropoda</taxon>
        <taxon>Hexapoda</taxon>
        <taxon>Insecta</taxon>
        <taxon>Pterygota</taxon>
        <taxon>Neoptera</taxon>
        <taxon>Endopterygota</taxon>
        <taxon>Diptera</taxon>
        <taxon>Brachycera</taxon>
        <taxon>Muscomorpha</taxon>
        <taxon>Ephydroidea</taxon>
        <taxon>Drosophilidae</taxon>
        <taxon>Drosophila</taxon>
    </lineage>
</organism>
<evidence type="ECO:0000256" key="4">
    <source>
        <dbReference type="ARBA" id="ARBA00022692"/>
    </source>
</evidence>
<evidence type="ECO:0000256" key="9">
    <source>
        <dbReference type="ARBA" id="ARBA00042640"/>
    </source>
</evidence>
<feature type="transmembrane region" description="Helical" evidence="12">
    <location>
        <begin position="215"/>
        <end position="235"/>
    </location>
</feature>
<dbReference type="GeneID" id="127566145"/>
<dbReference type="SUPFAM" id="SSF103506">
    <property type="entry name" value="Mitochondrial carrier"/>
    <property type="match status" value="1"/>
</dbReference>
<sequence>MAPSEQKKQEPRQGFTGNHTGEHLVAKGAIAGGIAGGLEALLKYPTYFIKHRLQDDPEHKKYAGTLDCVKKTIRRHGVLGLYRGVGIMLVSGIATVASRFGAYEFFCDELHDENGQISMLNVFISGLLAGVTEAVVAVTPLRTIRLKLINDMHLPRPRYHGMLHGVTHILRREGIRGIYRGVSITVLRQGTNQAIRFFLMITQKEMYMGDDENSLVPMPLLAIFGVISGAANVLGHIPMKWIQKRIQAAKSQKYKKVLDNAATELQVFGPGKFFMTSTIQMLRVGIDVAVTFMVYQCLMENVFDHLWN</sequence>
<dbReference type="GO" id="GO:0071913">
    <property type="term" value="F:citrate secondary active transmembrane transporter activity"/>
    <property type="evidence" value="ECO:0007669"/>
    <property type="project" value="TreeGrafter"/>
</dbReference>
<evidence type="ECO:0000313" key="14">
    <source>
        <dbReference type="RefSeq" id="XP_051863757.1"/>
    </source>
</evidence>
<feature type="transmembrane region" description="Helical" evidence="12">
    <location>
        <begin position="177"/>
        <end position="195"/>
    </location>
</feature>
<dbReference type="OrthoDB" id="44467at2759"/>
<dbReference type="AlphaFoldDB" id="A0A9C6WLG7"/>
<evidence type="ECO:0000256" key="6">
    <source>
        <dbReference type="ARBA" id="ARBA00022989"/>
    </source>
</evidence>
<evidence type="ECO:0000256" key="7">
    <source>
        <dbReference type="ARBA" id="ARBA00023128"/>
    </source>
</evidence>
<dbReference type="RefSeq" id="XP_051863757.1">
    <property type="nucleotide sequence ID" value="XM_052007797.1"/>
</dbReference>
<keyword evidence="3 11" id="KW-0813">Transport</keyword>
<feature type="repeat" description="Solcar" evidence="10">
    <location>
        <begin position="216"/>
        <end position="301"/>
    </location>
</feature>
<dbReference type="GO" id="GO:0006843">
    <property type="term" value="P:mitochondrial citrate transmembrane transport"/>
    <property type="evidence" value="ECO:0007669"/>
    <property type="project" value="TreeGrafter"/>
</dbReference>
<evidence type="ECO:0000256" key="8">
    <source>
        <dbReference type="ARBA" id="ARBA00023136"/>
    </source>
</evidence>